<evidence type="ECO:0000256" key="1">
    <source>
        <dbReference type="PROSITE-ProRule" id="PRU00047"/>
    </source>
</evidence>
<dbReference type="PANTHER" id="PTHR35046">
    <property type="entry name" value="ZINC KNUCKLE (CCHC-TYPE) FAMILY PROTEIN"/>
    <property type="match status" value="1"/>
</dbReference>
<feature type="compositionally biased region" description="Basic residues" evidence="2">
    <location>
        <begin position="355"/>
        <end position="368"/>
    </location>
</feature>
<dbReference type="SMART" id="SM00343">
    <property type="entry name" value="ZnF_C2HC"/>
    <property type="match status" value="1"/>
</dbReference>
<evidence type="ECO:0000313" key="5">
    <source>
        <dbReference type="Proteomes" id="UP001231189"/>
    </source>
</evidence>
<dbReference type="PANTHER" id="PTHR35046:SF9">
    <property type="entry name" value="RNA-DIRECTED DNA POLYMERASE"/>
    <property type="match status" value="1"/>
</dbReference>
<organism evidence="4 5">
    <name type="scientific">Lolium multiflorum</name>
    <name type="common">Italian ryegrass</name>
    <name type="synonym">Lolium perenne subsp. multiflorum</name>
    <dbReference type="NCBI Taxonomy" id="4521"/>
    <lineage>
        <taxon>Eukaryota</taxon>
        <taxon>Viridiplantae</taxon>
        <taxon>Streptophyta</taxon>
        <taxon>Embryophyta</taxon>
        <taxon>Tracheophyta</taxon>
        <taxon>Spermatophyta</taxon>
        <taxon>Magnoliopsida</taxon>
        <taxon>Liliopsida</taxon>
        <taxon>Poales</taxon>
        <taxon>Poaceae</taxon>
        <taxon>BOP clade</taxon>
        <taxon>Pooideae</taxon>
        <taxon>Poodae</taxon>
        <taxon>Poeae</taxon>
        <taxon>Poeae Chloroplast Group 2 (Poeae type)</taxon>
        <taxon>Loliodinae</taxon>
        <taxon>Loliinae</taxon>
        <taxon>Lolium</taxon>
    </lineage>
</organism>
<dbReference type="Pfam" id="PF00098">
    <property type="entry name" value="zf-CCHC"/>
    <property type="match status" value="1"/>
</dbReference>
<reference evidence="4" key="1">
    <citation type="submission" date="2023-07" db="EMBL/GenBank/DDBJ databases">
        <title>A chromosome-level genome assembly of Lolium multiflorum.</title>
        <authorList>
            <person name="Chen Y."/>
            <person name="Copetti D."/>
            <person name="Kolliker R."/>
            <person name="Studer B."/>
        </authorList>
    </citation>
    <scope>NUCLEOTIDE SEQUENCE</scope>
    <source>
        <strain evidence="4">02402/16</strain>
        <tissue evidence="4">Leaf</tissue>
    </source>
</reference>
<feature type="compositionally biased region" description="Acidic residues" evidence="2">
    <location>
        <begin position="431"/>
        <end position="455"/>
    </location>
</feature>
<dbReference type="InterPro" id="IPR001878">
    <property type="entry name" value="Znf_CCHC"/>
</dbReference>
<dbReference type="EMBL" id="JAUUTY010000002">
    <property type="protein sequence ID" value="KAK1682378.1"/>
    <property type="molecule type" value="Genomic_DNA"/>
</dbReference>
<dbReference type="Gene3D" id="4.10.60.10">
    <property type="entry name" value="Zinc finger, CCHC-type"/>
    <property type="match status" value="1"/>
</dbReference>
<feature type="compositionally biased region" description="Low complexity" evidence="2">
    <location>
        <begin position="389"/>
        <end position="399"/>
    </location>
</feature>
<feature type="region of interest" description="Disordered" evidence="2">
    <location>
        <begin position="429"/>
        <end position="469"/>
    </location>
</feature>
<evidence type="ECO:0000259" key="3">
    <source>
        <dbReference type="PROSITE" id="PS50158"/>
    </source>
</evidence>
<proteinExistence type="predicted"/>
<feature type="region of interest" description="Disordered" evidence="2">
    <location>
        <begin position="355"/>
        <end position="404"/>
    </location>
</feature>
<sequence length="469" mass="53327">MVWAPRQPDLPFRLLKASVAKTPVRATIRKTFQRRRRRKSHLGDSGDRLRHLPERGFISRRTLHRHDRLRSDEYEEEASIARGGEDQLDKKLDVKLDMELDMRTSHGSAREEREACVREEVEVQAGARSGPTGRHAGAPGHQPGQPDATPGPPGTDRMPHLCQPVTIHDAKIVNQENINSADLMTWREYEALRNEMRREFRTQDDELRGSVQEISQKLDATNETVTKMQDQMTDIQRSLQVLTIAIDNLTQQQQPEEEDPELQDEARGVGRGVGRGNHGRGFVELGARRVPPQQQDDGLGKPKFSIPKFEGGADVEEYLTWELKIEKLWRLHDYIEDMKRKSRVVLRELGATRLGRPHLRRRHRHRAHQFSTPSSKPVSNVSNTKKSESAASMSGSSMSTARNRDMHCHTCGGKGHFKRDCPNRKVMIINEDNEYETGDDVDPNAPEDDDYDSDGVDAFPSEARTIVVS</sequence>
<dbReference type="PROSITE" id="PS50158">
    <property type="entry name" value="ZF_CCHC"/>
    <property type="match status" value="1"/>
</dbReference>
<dbReference type="GO" id="GO:0008270">
    <property type="term" value="F:zinc ion binding"/>
    <property type="evidence" value="ECO:0007669"/>
    <property type="project" value="UniProtKB-KW"/>
</dbReference>
<gene>
    <name evidence="4" type="ORF">QYE76_043226</name>
</gene>
<keyword evidence="1" id="KW-0479">Metal-binding</keyword>
<feature type="domain" description="CCHC-type" evidence="3">
    <location>
        <begin position="408"/>
        <end position="423"/>
    </location>
</feature>
<feature type="region of interest" description="Disordered" evidence="2">
    <location>
        <begin position="124"/>
        <end position="156"/>
    </location>
</feature>
<dbReference type="InterPro" id="IPR036875">
    <property type="entry name" value="Znf_CCHC_sf"/>
</dbReference>
<dbReference type="AlphaFoldDB" id="A0AAD8TIB1"/>
<evidence type="ECO:0000256" key="2">
    <source>
        <dbReference type="SAM" id="MobiDB-lite"/>
    </source>
</evidence>
<keyword evidence="1" id="KW-0862">Zinc</keyword>
<keyword evidence="5" id="KW-1185">Reference proteome</keyword>
<keyword evidence="1" id="KW-0863">Zinc-finger</keyword>
<feature type="compositionally biased region" description="Polar residues" evidence="2">
    <location>
        <begin position="369"/>
        <end position="384"/>
    </location>
</feature>
<dbReference type="GO" id="GO:0003676">
    <property type="term" value="F:nucleic acid binding"/>
    <property type="evidence" value="ECO:0007669"/>
    <property type="project" value="InterPro"/>
</dbReference>
<evidence type="ECO:0000313" key="4">
    <source>
        <dbReference type="EMBL" id="KAK1682378.1"/>
    </source>
</evidence>
<dbReference type="SUPFAM" id="SSF57756">
    <property type="entry name" value="Retrovirus zinc finger-like domains"/>
    <property type="match status" value="1"/>
</dbReference>
<protein>
    <recommendedName>
        <fullName evidence="3">CCHC-type domain-containing protein</fullName>
    </recommendedName>
</protein>
<dbReference type="Proteomes" id="UP001231189">
    <property type="component" value="Unassembled WGS sequence"/>
</dbReference>
<accession>A0AAD8TIB1</accession>
<feature type="region of interest" description="Disordered" evidence="2">
    <location>
        <begin position="251"/>
        <end position="278"/>
    </location>
</feature>
<name>A0AAD8TIB1_LOLMU</name>
<comment type="caution">
    <text evidence="4">The sequence shown here is derived from an EMBL/GenBank/DDBJ whole genome shotgun (WGS) entry which is preliminary data.</text>
</comment>